<evidence type="ECO:0000256" key="1">
    <source>
        <dbReference type="ARBA" id="ARBA00007162"/>
    </source>
</evidence>
<dbReference type="GO" id="GO:0043190">
    <property type="term" value="C:ATP-binding cassette (ABC) transporter complex"/>
    <property type="evidence" value="ECO:0007669"/>
    <property type="project" value="InterPro"/>
</dbReference>
<gene>
    <name evidence="4" type="ORF">ADK34_15675</name>
</gene>
<reference evidence="4 5" key="1">
    <citation type="submission" date="2015-06" db="EMBL/GenBank/DDBJ databases">
        <authorList>
            <person name="Hoefler B.C."/>
            <person name="Straight P.D."/>
        </authorList>
    </citation>
    <scope>NUCLEOTIDE SEQUENCE [LARGE SCALE GENOMIC DNA]</scope>
    <source>
        <strain evidence="4 5">NRRL 3427</strain>
    </source>
</reference>
<accession>A0A0L8KMG7</accession>
<dbReference type="EMBL" id="LGUP01000131">
    <property type="protein sequence ID" value="KOG26934.1"/>
    <property type="molecule type" value="Genomic_DNA"/>
</dbReference>
<evidence type="ECO:0000256" key="2">
    <source>
        <dbReference type="ARBA" id="ARBA00022729"/>
    </source>
</evidence>
<dbReference type="CDD" id="cd01071">
    <property type="entry name" value="PBP2_PhnD_like"/>
    <property type="match status" value="1"/>
</dbReference>
<keyword evidence="2 3" id="KW-0732">Signal</keyword>
<dbReference type="AlphaFoldDB" id="A0A0L8KMG7"/>
<name>A0A0L8KMG7_STRVR</name>
<dbReference type="Proteomes" id="UP000037023">
    <property type="component" value="Unassembled WGS sequence"/>
</dbReference>
<dbReference type="GO" id="GO:0055085">
    <property type="term" value="P:transmembrane transport"/>
    <property type="evidence" value="ECO:0007669"/>
    <property type="project" value="InterPro"/>
</dbReference>
<evidence type="ECO:0000256" key="3">
    <source>
        <dbReference type="SAM" id="SignalP"/>
    </source>
</evidence>
<dbReference type="Pfam" id="PF12974">
    <property type="entry name" value="Phosphonate-bd"/>
    <property type="match status" value="1"/>
</dbReference>
<comment type="caution">
    <text evidence="4">The sequence shown here is derived from an EMBL/GenBank/DDBJ whole genome shotgun (WGS) entry which is preliminary data.</text>
</comment>
<organism evidence="4 5">
    <name type="scientific">Streptomyces viridochromogenes</name>
    <dbReference type="NCBI Taxonomy" id="1938"/>
    <lineage>
        <taxon>Bacteria</taxon>
        <taxon>Bacillati</taxon>
        <taxon>Actinomycetota</taxon>
        <taxon>Actinomycetes</taxon>
        <taxon>Kitasatosporales</taxon>
        <taxon>Streptomycetaceae</taxon>
        <taxon>Streptomyces</taxon>
    </lineage>
</organism>
<protein>
    <submittedName>
        <fullName evidence="4">Phosphate starvation-inducible protein PhoH</fullName>
    </submittedName>
</protein>
<dbReference type="PATRIC" id="fig|1938.6.peg.3391"/>
<dbReference type="OrthoDB" id="9764656at2"/>
<feature type="signal peptide" evidence="3">
    <location>
        <begin position="1"/>
        <end position="35"/>
    </location>
</feature>
<evidence type="ECO:0000313" key="4">
    <source>
        <dbReference type="EMBL" id="KOG26934.1"/>
    </source>
</evidence>
<feature type="chain" id="PRO_5005585362" evidence="3">
    <location>
        <begin position="36"/>
        <end position="322"/>
    </location>
</feature>
<dbReference type="RefSeq" id="WP_033205171.1">
    <property type="nucleotide sequence ID" value="NZ_LGUP01000131.1"/>
</dbReference>
<dbReference type="PANTHER" id="PTHR35841">
    <property type="entry name" value="PHOSPHONATES-BINDING PERIPLASMIC PROTEIN"/>
    <property type="match status" value="1"/>
</dbReference>
<dbReference type="NCBIfam" id="TIGR01098">
    <property type="entry name" value="3A0109s03R"/>
    <property type="match status" value="1"/>
</dbReference>
<comment type="similarity">
    <text evidence="1">Belongs to the phosphate/phosphite/phosphonate binding protein family.</text>
</comment>
<dbReference type="SUPFAM" id="SSF53850">
    <property type="entry name" value="Periplasmic binding protein-like II"/>
    <property type="match status" value="1"/>
</dbReference>
<evidence type="ECO:0000313" key="5">
    <source>
        <dbReference type="Proteomes" id="UP000037023"/>
    </source>
</evidence>
<proteinExistence type="inferred from homology"/>
<dbReference type="Gene3D" id="3.40.190.10">
    <property type="entry name" value="Periplasmic binding protein-like II"/>
    <property type="match status" value="2"/>
</dbReference>
<dbReference type="PANTHER" id="PTHR35841:SF1">
    <property type="entry name" value="PHOSPHONATES-BINDING PERIPLASMIC PROTEIN"/>
    <property type="match status" value="1"/>
</dbReference>
<sequence>MPDKNHGSTARLRAVAQGAAALALTLGLTACGASAVSAGNGDSGKGRDPEELVLATVPDESSSSVQSEYEPLAKMLEKETGRKVRIEKATTYASVIEGQRAGKIDIAMHGPLSYVVARRSGVKATPIAAQVKTKDADSGYRSYGIVKHGSAVKDLAGYKGKKVCFVDPTSTSGYLYPVAGLSEAGVKEKEVKPVMAGGHDASALAVLSGQCDVGFAYDAMVDKLLVERKHMKPGELDIVWKSDVIPGSPLTVSDDLTPDLKARITQAFRTKANADYLQQNGYCTGDACKIDGYWGFTPTDDADFESVREVCGRVGEDQCVAN</sequence>
<dbReference type="PROSITE" id="PS51257">
    <property type="entry name" value="PROKAR_LIPOPROTEIN"/>
    <property type="match status" value="1"/>
</dbReference>
<dbReference type="InterPro" id="IPR005770">
    <property type="entry name" value="PhnD"/>
</dbReference>